<evidence type="ECO:0000313" key="2">
    <source>
        <dbReference type="EMBL" id="CAD6255623.1"/>
    </source>
</evidence>
<reference evidence="2" key="1">
    <citation type="submission" date="2020-10" db="EMBL/GenBank/DDBJ databases">
        <authorList>
            <person name="Han B."/>
            <person name="Lu T."/>
            <person name="Zhao Q."/>
            <person name="Huang X."/>
            <person name="Zhao Y."/>
        </authorList>
    </citation>
    <scope>NUCLEOTIDE SEQUENCE</scope>
</reference>
<keyword evidence="3" id="KW-1185">Reference proteome</keyword>
<proteinExistence type="predicted"/>
<dbReference type="AlphaFoldDB" id="A0A811Q965"/>
<accession>A0A811Q965</accession>
<dbReference type="PANTHER" id="PTHR46328">
    <property type="entry name" value="FAR-RED IMPAIRED RESPONSIVE (FAR1) FAMILY PROTEIN-RELATED"/>
    <property type="match status" value="1"/>
</dbReference>
<dbReference type="PANTHER" id="PTHR46328:SF30">
    <property type="entry name" value="OS04G0641500 PROTEIN"/>
    <property type="match status" value="1"/>
</dbReference>
<organism evidence="2 3">
    <name type="scientific">Miscanthus lutarioriparius</name>
    <dbReference type="NCBI Taxonomy" id="422564"/>
    <lineage>
        <taxon>Eukaryota</taxon>
        <taxon>Viridiplantae</taxon>
        <taxon>Streptophyta</taxon>
        <taxon>Embryophyta</taxon>
        <taxon>Tracheophyta</taxon>
        <taxon>Spermatophyta</taxon>
        <taxon>Magnoliopsida</taxon>
        <taxon>Liliopsida</taxon>
        <taxon>Poales</taxon>
        <taxon>Poaceae</taxon>
        <taxon>PACMAD clade</taxon>
        <taxon>Panicoideae</taxon>
        <taxon>Andropogonodae</taxon>
        <taxon>Andropogoneae</taxon>
        <taxon>Saccharinae</taxon>
        <taxon>Miscanthus</taxon>
    </lineage>
</organism>
<evidence type="ECO:0000313" key="3">
    <source>
        <dbReference type="Proteomes" id="UP000604825"/>
    </source>
</evidence>
<dbReference type="Proteomes" id="UP000604825">
    <property type="component" value="Unassembled WGS sequence"/>
</dbReference>
<dbReference type="Pfam" id="PF03101">
    <property type="entry name" value="FAR1"/>
    <property type="match status" value="1"/>
</dbReference>
<dbReference type="InterPro" id="IPR004330">
    <property type="entry name" value="FAR1_DNA_bnd_dom"/>
</dbReference>
<protein>
    <recommendedName>
        <fullName evidence="1">FAR1 domain-containing protein</fullName>
    </recommendedName>
</protein>
<feature type="domain" description="FAR1" evidence="1">
    <location>
        <begin position="123"/>
        <end position="198"/>
    </location>
</feature>
<name>A0A811Q965_9POAL</name>
<evidence type="ECO:0000259" key="1">
    <source>
        <dbReference type="Pfam" id="PF03101"/>
    </source>
</evidence>
<gene>
    <name evidence="2" type="ORF">NCGR_LOCUS39164</name>
</gene>
<comment type="caution">
    <text evidence="2">The sequence shown here is derived from an EMBL/GenBank/DDBJ whole genome shotgun (WGS) entry which is preliminary data.</text>
</comment>
<dbReference type="OrthoDB" id="691593at2759"/>
<sequence length="202" mass="23513">MQHWREDVEKIRMKKRREKLLEACGCVNSGIGMNTEHLQYFCLLINRATMIFEAKVSMTRQLDFNDVHSDVESIAPIIPARECTTPQKSFSIPFSGSSYTPDCDDTLKRHVGMTFTDVESAKEFYKRYAHHVGFSVRVGQHKVVDGVVLYKRFFCAKEGFRDDNNMQSISKRKRYEKRITRCGCEAMLVIKRTDDCKYTDKI</sequence>
<dbReference type="EMBL" id="CAJGYO010000010">
    <property type="protein sequence ID" value="CAD6255623.1"/>
    <property type="molecule type" value="Genomic_DNA"/>
</dbReference>